<evidence type="ECO:0000256" key="4">
    <source>
        <dbReference type="ARBA" id="ARBA00023163"/>
    </source>
</evidence>
<protein>
    <submittedName>
        <fullName evidence="7">TetR family transcriptional regulator</fullName>
    </submittedName>
</protein>
<dbReference type="SUPFAM" id="SSF48498">
    <property type="entry name" value="Tetracyclin repressor-like, C-terminal domain"/>
    <property type="match status" value="1"/>
</dbReference>
<dbReference type="InterPro" id="IPR050109">
    <property type="entry name" value="HTH-type_TetR-like_transc_reg"/>
</dbReference>
<evidence type="ECO:0000259" key="6">
    <source>
        <dbReference type="PROSITE" id="PS50977"/>
    </source>
</evidence>
<dbReference type="PANTHER" id="PTHR30055">
    <property type="entry name" value="HTH-TYPE TRANSCRIPTIONAL REGULATOR RUTR"/>
    <property type="match status" value="1"/>
</dbReference>
<dbReference type="InterPro" id="IPR036271">
    <property type="entry name" value="Tet_transcr_reg_TetR-rel_C_sf"/>
</dbReference>
<comment type="caution">
    <text evidence="7">The sequence shown here is derived from an EMBL/GenBank/DDBJ whole genome shotgun (WGS) entry which is preliminary data.</text>
</comment>
<evidence type="ECO:0000256" key="1">
    <source>
        <dbReference type="ARBA" id="ARBA00022491"/>
    </source>
</evidence>
<dbReference type="Gene3D" id="1.10.10.60">
    <property type="entry name" value="Homeodomain-like"/>
    <property type="match status" value="1"/>
</dbReference>
<reference evidence="7 8" key="1">
    <citation type="submission" date="2019-09" db="EMBL/GenBank/DDBJ databases">
        <title>Genome Sequences of Streptomyces kaniharaensis ATCC 21070.</title>
        <authorList>
            <person name="Zhu W."/>
            <person name="De Crecy-Lagard V."/>
            <person name="Richards N.G."/>
        </authorList>
    </citation>
    <scope>NUCLEOTIDE SEQUENCE [LARGE SCALE GENOMIC DNA]</scope>
    <source>
        <strain evidence="7 8">SF-557</strain>
    </source>
</reference>
<sequence length="190" mass="20457">MPLRQADVLQGAMELLDEDGLDELTTRRLAQRLGVRAGALYWHYPSKAALLDALADRIIGEMLTQPPAGGPGAAPAVEQDWPDRVRELATRARATMLAHRDGARLVVSFTAPPPNAVAYFGSLVDALRSAGADAPAAHLGADVVTSFVNGYTLEEQARQAALIPLDQRDATFRLELDIVIAGIRARLLRD</sequence>
<evidence type="ECO:0000256" key="5">
    <source>
        <dbReference type="PROSITE-ProRule" id="PRU00335"/>
    </source>
</evidence>
<dbReference type="Gene3D" id="1.10.357.10">
    <property type="entry name" value="Tetracycline Repressor, domain 2"/>
    <property type="match status" value="1"/>
</dbReference>
<dbReference type="SUPFAM" id="SSF46689">
    <property type="entry name" value="Homeodomain-like"/>
    <property type="match status" value="1"/>
</dbReference>
<name>A0A6N7L2B4_9ACTN</name>
<dbReference type="PRINTS" id="PR00455">
    <property type="entry name" value="HTHTETR"/>
</dbReference>
<organism evidence="7 8">
    <name type="scientific">Streptomyces kaniharaensis</name>
    <dbReference type="NCBI Taxonomy" id="212423"/>
    <lineage>
        <taxon>Bacteria</taxon>
        <taxon>Bacillati</taxon>
        <taxon>Actinomycetota</taxon>
        <taxon>Actinomycetes</taxon>
        <taxon>Kitasatosporales</taxon>
        <taxon>Streptomycetaceae</taxon>
        <taxon>Streptomyces</taxon>
    </lineage>
</organism>
<dbReference type="Proteomes" id="UP000450000">
    <property type="component" value="Unassembled WGS sequence"/>
</dbReference>
<keyword evidence="2" id="KW-0805">Transcription regulation</keyword>
<evidence type="ECO:0000313" key="8">
    <source>
        <dbReference type="Proteomes" id="UP000450000"/>
    </source>
</evidence>
<dbReference type="GO" id="GO:0046677">
    <property type="term" value="P:response to antibiotic"/>
    <property type="evidence" value="ECO:0007669"/>
    <property type="project" value="InterPro"/>
</dbReference>
<evidence type="ECO:0000313" key="7">
    <source>
        <dbReference type="EMBL" id="MQS16334.1"/>
    </source>
</evidence>
<dbReference type="GO" id="GO:0000976">
    <property type="term" value="F:transcription cis-regulatory region binding"/>
    <property type="evidence" value="ECO:0007669"/>
    <property type="project" value="TreeGrafter"/>
</dbReference>
<feature type="domain" description="HTH tetR-type" evidence="6">
    <location>
        <begin position="2"/>
        <end position="62"/>
    </location>
</feature>
<dbReference type="InterPro" id="IPR001647">
    <property type="entry name" value="HTH_TetR"/>
</dbReference>
<dbReference type="GO" id="GO:0003700">
    <property type="term" value="F:DNA-binding transcription factor activity"/>
    <property type="evidence" value="ECO:0007669"/>
    <property type="project" value="TreeGrafter"/>
</dbReference>
<accession>A0A6N7L2B4</accession>
<dbReference type="RefSeq" id="WP_153467061.1">
    <property type="nucleotide sequence ID" value="NZ_WBOF01000002.1"/>
</dbReference>
<evidence type="ECO:0000256" key="2">
    <source>
        <dbReference type="ARBA" id="ARBA00023015"/>
    </source>
</evidence>
<proteinExistence type="predicted"/>
<keyword evidence="1" id="KW-0678">Repressor</keyword>
<dbReference type="PANTHER" id="PTHR30055:SF151">
    <property type="entry name" value="TRANSCRIPTIONAL REGULATORY PROTEIN"/>
    <property type="match status" value="1"/>
</dbReference>
<dbReference type="Pfam" id="PF02909">
    <property type="entry name" value="TetR_C_1"/>
    <property type="match status" value="1"/>
</dbReference>
<dbReference type="GO" id="GO:0045892">
    <property type="term" value="P:negative regulation of DNA-templated transcription"/>
    <property type="evidence" value="ECO:0007669"/>
    <property type="project" value="InterPro"/>
</dbReference>
<dbReference type="OrthoDB" id="3818006at2"/>
<dbReference type="InterPro" id="IPR009057">
    <property type="entry name" value="Homeodomain-like_sf"/>
</dbReference>
<gene>
    <name evidence="7" type="ORF">F7Q99_30015</name>
</gene>
<keyword evidence="8" id="KW-1185">Reference proteome</keyword>
<dbReference type="PRINTS" id="PR00400">
    <property type="entry name" value="TETREPRESSOR"/>
</dbReference>
<dbReference type="PROSITE" id="PS50977">
    <property type="entry name" value="HTH_TETR_2"/>
    <property type="match status" value="1"/>
</dbReference>
<feature type="DNA-binding region" description="H-T-H motif" evidence="5">
    <location>
        <begin position="25"/>
        <end position="44"/>
    </location>
</feature>
<dbReference type="InterPro" id="IPR004111">
    <property type="entry name" value="Repressor_TetR_C"/>
</dbReference>
<keyword evidence="3 5" id="KW-0238">DNA-binding</keyword>
<keyword evidence="4" id="KW-0804">Transcription</keyword>
<evidence type="ECO:0000256" key="3">
    <source>
        <dbReference type="ARBA" id="ARBA00023125"/>
    </source>
</evidence>
<dbReference type="EMBL" id="WBOF01000002">
    <property type="protein sequence ID" value="MQS16334.1"/>
    <property type="molecule type" value="Genomic_DNA"/>
</dbReference>
<dbReference type="InterPro" id="IPR003012">
    <property type="entry name" value="Tet_transcr_reg_TetR"/>
</dbReference>
<dbReference type="Pfam" id="PF00440">
    <property type="entry name" value="TetR_N"/>
    <property type="match status" value="1"/>
</dbReference>
<dbReference type="AlphaFoldDB" id="A0A6N7L2B4"/>